<dbReference type="GO" id="GO:0005737">
    <property type="term" value="C:cytoplasm"/>
    <property type="evidence" value="ECO:0000318"/>
    <property type="project" value="GO_Central"/>
</dbReference>
<dbReference type="EMBL" id="GL377667">
    <property type="protein sequence ID" value="EFJ08993.1"/>
    <property type="molecule type" value="Genomic_DNA"/>
</dbReference>
<dbReference type="PANTHER" id="PTHR23315">
    <property type="entry name" value="U BOX DOMAIN-CONTAINING"/>
    <property type="match status" value="1"/>
</dbReference>
<dbReference type="FunCoup" id="D8T2V3">
    <property type="interactions" value="642"/>
</dbReference>
<reference evidence="4 5" key="1">
    <citation type="journal article" date="2011" name="Science">
        <title>The Selaginella genome identifies genetic changes associated with the evolution of vascular plants.</title>
        <authorList>
            <person name="Banks J.A."/>
            <person name="Nishiyama T."/>
            <person name="Hasebe M."/>
            <person name="Bowman J.L."/>
            <person name="Gribskov M."/>
            <person name="dePamphilis C."/>
            <person name="Albert V.A."/>
            <person name="Aono N."/>
            <person name="Aoyama T."/>
            <person name="Ambrose B.A."/>
            <person name="Ashton N.W."/>
            <person name="Axtell M.J."/>
            <person name="Barker E."/>
            <person name="Barker M.S."/>
            <person name="Bennetzen J.L."/>
            <person name="Bonawitz N.D."/>
            <person name="Chapple C."/>
            <person name="Cheng C."/>
            <person name="Correa L.G."/>
            <person name="Dacre M."/>
            <person name="DeBarry J."/>
            <person name="Dreyer I."/>
            <person name="Elias M."/>
            <person name="Engstrom E.M."/>
            <person name="Estelle M."/>
            <person name="Feng L."/>
            <person name="Finet C."/>
            <person name="Floyd S.K."/>
            <person name="Frommer W.B."/>
            <person name="Fujita T."/>
            <person name="Gramzow L."/>
            <person name="Gutensohn M."/>
            <person name="Harholt J."/>
            <person name="Hattori M."/>
            <person name="Heyl A."/>
            <person name="Hirai T."/>
            <person name="Hiwatashi Y."/>
            <person name="Ishikawa M."/>
            <person name="Iwata M."/>
            <person name="Karol K.G."/>
            <person name="Koehler B."/>
            <person name="Kolukisaoglu U."/>
            <person name="Kubo M."/>
            <person name="Kurata T."/>
            <person name="Lalonde S."/>
            <person name="Li K."/>
            <person name="Li Y."/>
            <person name="Litt A."/>
            <person name="Lyons E."/>
            <person name="Manning G."/>
            <person name="Maruyama T."/>
            <person name="Michael T.P."/>
            <person name="Mikami K."/>
            <person name="Miyazaki S."/>
            <person name="Morinaga S."/>
            <person name="Murata T."/>
            <person name="Mueller-Roeber B."/>
            <person name="Nelson D.R."/>
            <person name="Obara M."/>
            <person name="Oguri Y."/>
            <person name="Olmstead R.G."/>
            <person name="Onodera N."/>
            <person name="Petersen B.L."/>
            <person name="Pils B."/>
            <person name="Prigge M."/>
            <person name="Rensing S.A."/>
            <person name="Riano-Pachon D.M."/>
            <person name="Roberts A.W."/>
            <person name="Sato Y."/>
            <person name="Scheller H.V."/>
            <person name="Schulz B."/>
            <person name="Schulz C."/>
            <person name="Shakirov E.V."/>
            <person name="Shibagaki N."/>
            <person name="Shinohara N."/>
            <person name="Shippen D.E."/>
            <person name="Soerensen I."/>
            <person name="Sotooka R."/>
            <person name="Sugimoto N."/>
            <person name="Sugita M."/>
            <person name="Sumikawa N."/>
            <person name="Tanurdzic M."/>
            <person name="Theissen G."/>
            <person name="Ulvskov P."/>
            <person name="Wakazuki S."/>
            <person name="Weng J.K."/>
            <person name="Willats W.W."/>
            <person name="Wipf D."/>
            <person name="Wolf P.G."/>
            <person name="Yang L."/>
            <person name="Zimmer A.D."/>
            <person name="Zhu Q."/>
            <person name="Mitros T."/>
            <person name="Hellsten U."/>
            <person name="Loque D."/>
            <person name="Otillar R."/>
            <person name="Salamov A."/>
            <person name="Schmutz J."/>
            <person name="Shapiro H."/>
            <person name="Lindquist E."/>
            <person name="Lucas S."/>
            <person name="Rokhsar D."/>
            <person name="Grigoriev I.V."/>
        </authorList>
    </citation>
    <scope>NUCLEOTIDE SEQUENCE [LARGE SCALE GENOMIC DNA]</scope>
</reference>
<feature type="domain" description="U-box" evidence="3">
    <location>
        <begin position="5"/>
        <end position="276"/>
    </location>
</feature>
<evidence type="ECO:0000256" key="1">
    <source>
        <dbReference type="ARBA" id="ARBA00022786"/>
    </source>
</evidence>
<dbReference type="OrthoDB" id="7537227at2759"/>
<feature type="repeat" description="ARM" evidence="2">
    <location>
        <begin position="108"/>
        <end position="150"/>
    </location>
</feature>
<dbReference type="PANTHER" id="PTHR23315:SF111">
    <property type="entry name" value="U-BOX DOMAIN-CONTAINING PROTEIN 14"/>
    <property type="match status" value="1"/>
</dbReference>
<dbReference type="InParanoid" id="D8T2V3"/>
<dbReference type="AlphaFoldDB" id="D8T2V3"/>
<dbReference type="PROSITE" id="PS50176">
    <property type="entry name" value="ARM_REPEAT"/>
    <property type="match status" value="2"/>
</dbReference>
<keyword evidence="1" id="KW-0833">Ubl conjugation pathway</keyword>
<dbReference type="SUPFAM" id="SSF48371">
    <property type="entry name" value="ARM repeat"/>
    <property type="match status" value="1"/>
</dbReference>
<dbReference type="InterPro" id="IPR000225">
    <property type="entry name" value="Armadillo"/>
</dbReference>
<sequence length="279" mass="30168">MVHTLRILSKRDDDHRLCIGDAGAIPHLVHLLSSPDPAVQEDAITCLLNTSIAHPNKGRIVETRGAIDRIADTVRCGAREESRQNAATTLFSVLMVEEYRNPIGEKEGVITALLELLQHESPRSRKDAIKALFHLSLSPLNKSRIIRKGTLEILLAMVERRVRIPKRDDSGNVDNAAADALALLTQLASCDEGVAALSKPKILALLVELLEPGESSRCREHASAALLALCQTGGDAVVEKLIEFDVCVSALCSLLSAGTQRAKSKAGALLQLLMVNERS</sequence>
<protein>
    <recommendedName>
        <fullName evidence="3">U-box domain-containing protein</fullName>
    </recommendedName>
</protein>
<organism evidence="5">
    <name type="scientific">Selaginella moellendorffii</name>
    <name type="common">Spikemoss</name>
    <dbReference type="NCBI Taxonomy" id="88036"/>
    <lineage>
        <taxon>Eukaryota</taxon>
        <taxon>Viridiplantae</taxon>
        <taxon>Streptophyta</taxon>
        <taxon>Embryophyta</taxon>
        <taxon>Tracheophyta</taxon>
        <taxon>Lycopodiopsida</taxon>
        <taxon>Selaginellales</taxon>
        <taxon>Selaginellaceae</taxon>
        <taxon>Selaginella</taxon>
    </lineage>
</organism>
<evidence type="ECO:0000313" key="4">
    <source>
        <dbReference type="EMBL" id="EFJ08993.1"/>
    </source>
</evidence>
<evidence type="ECO:0000313" key="5">
    <source>
        <dbReference type="Proteomes" id="UP000001514"/>
    </source>
</evidence>
<feature type="repeat" description="ARM" evidence="2">
    <location>
        <begin position="23"/>
        <end position="65"/>
    </location>
</feature>
<dbReference type="InterPro" id="IPR016024">
    <property type="entry name" value="ARM-type_fold"/>
</dbReference>
<evidence type="ECO:0000259" key="3">
    <source>
        <dbReference type="Pfam" id="PF25598"/>
    </source>
</evidence>
<dbReference type="OMA" id="HIIRYPD"/>
<accession>D8T2V3</accession>
<dbReference type="SMART" id="SM00185">
    <property type="entry name" value="ARM"/>
    <property type="match status" value="4"/>
</dbReference>
<dbReference type="GO" id="GO:0005634">
    <property type="term" value="C:nucleus"/>
    <property type="evidence" value="ECO:0000318"/>
    <property type="project" value="GO_Central"/>
</dbReference>
<name>D8T2V3_SELML</name>
<dbReference type="Gene3D" id="1.25.10.10">
    <property type="entry name" value="Leucine-rich Repeat Variant"/>
    <property type="match status" value="2"/>
</dbReference>
<gene>
    <name evidence="4" type="ORF">SELMODRAFT_130913</name>
</gene>
<keyword evidence="5" id="KW-1185">Reference proteome</keyword>
<dbReference type="eggNOG" id="KOG0167">
    <property type="taxonomic scope" value="Eukaryota"/>
</dbReference>
<proteinExistence type="predicted"/>
<dbReference type="Gramene" id="EFJ08993">
    <property type="protein sequence ID" value="EFJ08993"/>
    <property type="gene ID" value="SELMODRAFT_130913"/>
</dbReference>
<dbReference type="Pfam" id="PF25598">
    <property type="entry name" value="ARM_PUB"/>
    <property type="match status" value="1"/>
</dbReference>
<evidence type="ECO:0000256" key="2">
    <source>
        <dbReference type="PROSITE-ProRule" id="PRU00259"/>
    </source>
</evidence>
<dbReference type="InterPro" id="IPR011989">
    <property type="entry name" value="ARM-like"/>
</dbReference>
<dbReference type="InterPro" id="IPR058678">
    <property type="entry name" value="ARM_PUB"/>
</dbReference>
<dbReference type="HOGENOM" id="CLU_006348_2_2_1"/>
<dbReference type="KEGG" id="smo:SELMODRAFT_130913"/>
<dbReference type="Proteomes" id="UP000001514">
    <property type="component" value="Unassembled WGS sequence"/>
</dbReference>